<proteinExistence type="predicted"/>
<feature type="domain" description="ABC transporter" evidence="11">
    <location>
        <begin position="621"/>
        <end position="846"/>
    </location>
</feature>
<dbReference type="Pfam" id="PF00005">
    <property type="entry name" value="ABC_tran"/>
    <property type="match status" value="2"/>
</dbReference>
<keyword evidence="5" id="KW-0547">Nucleotide-binding</keyword>
<dbReference type="SUPFAM" id="SSF52540">
    <property type="entry name" value="P-loop containing nucleoside triphosphate hydrolases"/>
    <property type="match status" value="2"/>
</dbReference>
<evidence type="ECO:0000256" key="5">
    <source>
        <dbReference type="ARBA" id="ARBA00022741"/>
    </source>
</evidence>
<accession>A0ABR4J4Y5</accession>
<evidence type="ECO:0000256" key="7">
    <source>
        <dbReference type="ARBA" id="ARBA00022989"/>
    </source>
</evidence>
<evidence type="ECO:0000313" key="13">
    <source>
        <dbReference type="EMBL" id="KAL2834599.1"/>
    </source>
</evidence>
<dbReference type="EMBL" id="JBFXLU010000220">
    <property type="protein sequence ID" value="KAL2834599.1"/>
    <property type="molecule type" value="Genomic_DNA"/>
</dbReference>
<dbReference type="PROSITE" id="PS50893">
    <property type="entry name" value="ABC_TRANSPORTER_2"/>
    <property type="match status" value="2"/>
</dbReference>
<feature type="compositionally biased region" description="Polar residues" evidence="9">
    <location>
        <begin position="904"/>
        <end position="919"/>
    </location>
</feature>
<keyword evidence="2" id="KW-0813">Transport</keyword>
<dbReference type="PANTHER" id="PTHR24223">
    <property type="entry name" value="ATP-BINDING CASSETTE SUB-FAMILY C"/>
    <property type="match status" value="1"/>
</dbReference>
<dbReference type="InterPro" id="IPR003593">
    <property type="entry name" value="AAA+_ATPase"/>
</dbReference>
<dbReference type="InterPro" id="IPR056227">
    <property type="entry name" value="TMD0_ABC"/>
</dbReference>
<feature type="domain" description="ABC transmembrane type-1" evidence="12">
    <location>
        <begin position="301"/>
        <end position="585"/>
    </location>
</feature>
<feature type="transmembrane region" description="Helical" evidence="10">
    <location>
        <begin position="55"/>
        <end position="76"/>
    </location>
</feature>
<dbReference type="CDD" id="cd18603">
    <property type="entry name" value="ABC_6TM_MRP1_2_3_6_D2_like"/>
    <property type="match status" value="1"/>
</dbReference>
<dbReference type="Pfam" id="PF00664">
    <property type="entry name" value="ABC_membrane"/>
    <property type="match status" value="2"/>
</dbReference>
<dbReference type="Gene3D" id="1.20.1560.10">
    <property type="entry name" value="ABC transporter type 1, transmembrane domain"/>
    <property type="match status" value="2"/>
</dbReference>
<evidence type="ECO:0000256" key="8">
    <source>
        <dbReference type="ARBA" id="ARBA00023136"/>
    </source>
</evidence>
<keyword evidence="7 10" id="KW-1133">Transmembrane helix</keyword>
<feature type="transmembrane region" description="Helical" evidence="10">
    <location>
        <begin position="1091"/>
        <end position="1116"/>
    </location>
</feature>
<dbReference type="SMART" id="SM00382">
    <property type="entry name" value="AAA"/>
    <property type="match status" value="2"/>
</dbReference>
<feature type="transmembrane region" description="Helical" evidence="10">
    <location>
        <begin position="1004"/>
        <end position="1031"/>
    </location>
</feature>
<feature type="transmembrane region" description="Helical" evidence="10">
    <location>
        <begin position="122"/>
        <end position="140"/>
    </location>
</feature>
<feature type="region of interest" description="Disordered" evidence="9">
    <location>
        <begin position="847"/>
        <end position="921"/>
    </location>
</feature>
<keyword evidence="3 10" id="KW-0812">Transmembrane</keyword>
<feature type="transmembrane region" description="Helical" evidence="10">
    <location>
        <begin position="182"/>
        <end position="202"/>
    </location>
</feature>
<dbReference type="InterPro" id="IPR050173">
    <property type="entry name" value="ABC_transporter_C-like"/>
</dbReference>
<evidence type="ECO:0000256" key="9">
    <source>
        <dbReference type="SAM" id="MobiDB-lite"/>
    </source>
</evidence>
<feature type="transmembrane region" description="Helical" evidence="10">
    <location>
        <begin position="88"/>
        <end position="110"/>
    </location>
</feature>
<dbReference type="InterPro" id="IPR003439">
    <property type="entry name" value="ABC_transporter-like_ATP-bd"/>
</dbReference>
<feature type="transmembrane region" description="Helical" evidence="10">
    <location>
        <begin position="444"/>
        <end position="464"/>
    </location>
</feature>
<dbReference type="PANTHER" id="PTHR24223:SF443">
    <property type="entry name" value="MULTIDRUG-RESISTANCE LIKE PROTEIN 1, ISOFORM I"/>
    <property type="match status" value="1"/>
</dbReference>
<protein>
    <submittedName>
        <fullName evidence="13">P-loop containing nucleoside triphosphate hydrolase protein</fullName>
    </submittedName>
</protein>
<feature type="transmembrane region" description="Helical" evidence="10">
    <location>
        <begin position="152"/>
        <end position="170"/>
    </location>
</feature>
<dbReference type="Pfam" id="PF24357">
    <property type="entry name" value="TMD0_ABC"/>
    <property type="match status" value="1"/>
</dbReference>
<dbReference type="Gene3D" id="3.40.50.300">
    <property type="entry name" value="P-loop containing nucleotide triphosphate hydrolases"/>
    <property type="match status" value="2"/>
</dbReference>
<feature type="domain" description="ABC transmembrane type-1" evidence="12">
    <location>
        <begin position="968"/>
        <end position="1248"/>
    </location>
</feature>
<gene>
    <name evidence="13" type="ORF">BJY01DRAFT_224229</name>
</gene>
<dbReference type="CDD" id="cd18595">
    <property type="entry name" value="ABC_6TM_MRP1_2_3_6_D1_like"/>
    <property type="match status" value="1"/>
</dbReference>
<dbReference type="InterPro" id="IPR027417">
    <property type="entry name" value="P-loop_NTPase"/>
</dbReference>
<dbReference type="CDD" id="cd03244">
    <property type="entry name" value="ABCC_MRP_domain2"/>
    <property type="match status" value="1"/>
</dbReference>
<sequence length="1534" mass="171415">MLDDSSQSVLGEISLGSLSPTAFQSAKLQPFCGDAEGWGPLSNIRFDLTPCFLDLGVSLVAVFGLLLGSGALWFLLKKRTPQPVSKNWHFYAKLAVLSALLFTTALQAAIQAESYTDWFADFRFWSSVLIFVSLGIIFAIQYHEHWRSRQPNGVVLFYWLFFVIAYAVKLRSLVARQAYKNHLPYFVCFNVSLGLSILEFALEYLIPKKQSAYDALGDEDECPYEYADIFSVLTFSWMTPMMKFGYKNFLTQDDLWNLRRRDTTRATGATLEAHWEEELQKEKPSLWVAMFKSYGGPYLRGAIIKCGSDILAFTQPQLLRILIDFINSYRTSEPEPIIRGVAISLAMFLVSVTQTSCLHQYFQRAFDCGMRVKSGLTAMIYAKALKLSNEGRAAKTTGDIVNHMAVDQQRLSDLTQFGTQLWSAPFQITLCMVSLYQLVGVSMFAGIAVMILMIPLNGVIARIMKKLQLIQMKNKDSRSRLMTEILNNIKSIKLYAWNTAFMNKLSHIRNDLELNTLRKIGATQSVANFTWQSTPFLVSCSCFTVFVLVEDRPLTTAIVFPALTLFNLLTFPLAMLPMVITSIIEASVAVKRLTDYFTAEELQPDAVKYEDSVTHIGDESVRIRDASFSWNRYKDELALDNIDLSCRKGELSCIVGRVGSGKSSLLQALLGDLWKTEGEVVVRGRVAYVAQSAWVMNASVRENIVFGHRWDPQFYDLTVEACALIDDFKNLPDGDQTEVGERGISLSGGQKARLTLARAVYARADIYLLDDVLSAVDQHVGRHLINRVLGRNGILNSKTRILATNAIPVLKESDFIGLLRDKTLIEKGTYEQLMAMKGEVSNLVRTTMNESDDEGSGPESRGLASPESSESATMIENPDSDFSDTDEAEQQIGSLAPIKASGPRRTSTVTLRRASTVSWQGPRRKLGDEENVLKSKQSQEISQQGKVKWSVYGEYAKNSNLAAVGVYLLTLVGAQTAQVAGSYWLKHWTEMSETQSASNSGKFIGVYLAFGIGSSLLVILQNLILWIFCSIEASRKLHERMAFAIFRSPMRFFETTPSGRILNRFSSDIYRIDEVLARTFNMLFGNAAKTIFTLIVIATATPAFMIFTIPLGWIYLNYQKYYLRTSRELKRLDSVTRSPIFAHFQESLGGISTIRAYRQEERFSLESEWRMDANLRAYFPSISANRWLAVRLEFIGSIIILVAALLSIISVGTKSPVSSGMVGLAMSYALQITQSLNWIVRQTVEVETNIVSVERVLEYASLPSEAPEVIFKNRPAIGWPAQGAVSFQNYSTRYREGLDLVLKDVSLDIKPREKIGVVGRTGAGKSSLTLALFRIIEPVNGGISIDNLDVTKIGLLDLRGRLAIIPQDPAMFEGTVRDNLDPRHVHDDTELWSVLEHARLKAHVSQMEGQLDAQIQEGGSNLSQGQRQLVSLARALLTPSNILVLDEATAAVDVETDALLQRTLRSEIFQDRTIITIAHRINTIIDSDRIVVLDKGRVVEFDTPAALIKERGKFYDLVKESGLLDSEGNAITAQ</sequence>
<comment type="subcellular location">
    <subcellularLocation>
        <location evidence="1">Vacuole membrane</location>
        <topology evidence="1">Multi-pass membrane protein</topology>
    </subcellularLocation>
</comment>
<evidence type="ECO:0000313" key="14">
    <source>
        <dbReference type="Proteomes" id="UP001610446"/>
    </source>
</evidence>
<evidence type="ECO:0000259" key="11">
    <source>
        <dbReference type="PROSITE" id="PS50893"/>
    </source>
</evidence>
<name>A0ABR4J4Y5_9EURO</name>
<organism evidence="13 14">
    <name type="scientific">Aspergillus pseudoustus</name>
    <dbReference type="NCBI Taxonomy" id="1810923"/>
    <lineage>
        <taxon>Eukaryota</taxon>
        <taxon>Fungi</taxon>
        <taxon>Dikarya</taxon>
        <taxon>Ascomycota</taxon>
        <taxon>Pezizomycotina</taxon>
        <taxon>Eurotiomycetes</taxon>
        <taxon>Eurotiomycetidae</taxon>
        <taxon>Eurotiales</taxon>
        <taxon>Aspergillaceae</taxon>
        <taxon>Aspergillus</taxon>
        <taxon>Aspergillus subgen. Nidulantes</taxon>
    </lineage>
</organism>
<dbReference type="SUPFAM" id="SSF90123">
    <property type="entry name" value="ABC transporter transmembrane region"/>
    <property type="match status" value="2"/>
</dbReference>
<dbReference type="GO" id="GO:0016787">
    <property type="term" value="F:hydrolase activity"/>
    <property type="evidence" value="ECO:0007669"/>
    <property type="project" value="UniProtKB-KW"/>
</dbReference>
<evidence type="ECO:0000259" key="12">
    <source>
        <dbReference type="PROSITE" id="PS50929"/>
    </source>
</evidence>
<dbReference type="InterPro" id="IPR011527">
    <property type="entry name" value="ABC1_TM_dom"/>
</dbReference>
<evidence type="ECO:0000256" key="6">
    <source>
        <dbReference type="ARBA" id="ARBA00022840"/>
    </source>
</evidence>
<dbReference type="InterPro" id="IPR036640">
    <property type="entry name" value="ABC1_TM_sf"/>
</dbReference>
<dbReference type="InterPro" id="IPR017871">
    <property type="entry name" value="ABC_transporter-like_CS"/>
</dbReference>
<evidence type="ECO:0000256" key="2">
    <source>
        <dbReference type="ARBA" id="ARBA00022448"/>
    </source>
</evidence>
<reference evidence="13 14" key="1">
    <citation type="submission" date="2024-07" db="EMBL/GenBank/DDBJ databases">
        <title>Section-level genome sequencing and comparative genomics of Aspergillus sections Usti and Cavernicolus.</title>
        <authorList>
            <consortium name="Lawrence Berkeley National Laboratory"/>
            <person name="Nybo J.L."/>
            <person name="Vesth T.C."/>
            <person name="Theobald S."/>
            <person name="Frisvad J.C."/>
            <person name="Larsen T.O."/>
            <person name="Kjaerboelling I."/>
            <person name="Rothschild-Mancinelli K."/>
            <person name="Lyhne E.K."/>
            <person name="Kogle M.E."/>
            <person name="Barry K."/>
            <person name="Clum A."/>
            <person name="Na H."/>
            <person name="Ledsgaard L."/>
            <person name="Lin J."/>
            <person name="Lipzen A."/>
            <person name="Kuo A."/>
            <person name="Riley R."/>
            <person name="Mondo S."/>
            <person name="Labutti K."/>
            <person name="Haridas S."/>
            <person name="Pangalinan J."/>
            <person name="Salamov A.A."/>
            <person name="Simmons B.A."/>
            <person name="Magnuson J.K."/>
            <person name="Chen J."/>
            <person name="Drula E."/>
            <person name="Henrissat B."/>
            <person name="Wiebenga A."/>
            <person name="Lubbers R.J."/>
            <person name="Gomes A.C."/>
            <person name="Makela M.R."/>
            <person name="Stajich J."/>
            <person name="Grigoriev I.V."/>
            <person name="Mortensen U.H."/>
            <person name="De Vries R.P."/>
            <person name="Baker S.E."/>
            <person name="Andersen M.R."/>
        </authorList>
    </citation>
    <scope>NUCLEOTIDE SEQUENCE [LARGE SCALE GENOMIC DNA]</scope>
    <source>
        <strain evidence="13 14">CBS 123904</strain>
    </source>
</reference>
<evidence type="ECO:0000256" key="10">
    <source>
        <dbReference type="SAM" id="Phobius"/>
    </source>
</evidence>
<evidence type="ECO:0000256" key="1">
    <source>
        <dbReference type="ARBA" id="ARBA00004128"/>
    </source>
</evidence>
<evidence type="ECO:0000256" key="3">
    <source>
        <dbReference type="ARBA" id="ARBA00022692"/>
    </source>
</evidence>
<dbReference type="PROSITE" id="PS00211">
    <property type="entry name" value="ABC_TRANSPORTER_1"/>
    <property type="match status" value="2"/>
</dbReference>
<keyword evidence="8 10" id="KW-0472">Membrane</keyword>
<feature type="domain" description="ABC transporter" evidence="11">
    <location>
        <begin position="1285"/>
        <end position="1520"/>
    </location>
</feature>
<feature type="transmembrane region" description="Helical" evidence="10">
    <location>
        <begin position="1194"/>
        <end position="1212"/>
    </location>
</feature>
<dbReference type="Proteomes" id="UP001610446">
    <property type="component" value="Unassembled WGS sequence"/>
</dbReference>
<keyword evidence="14" id="KW-1185">Reference proteome</keyword>
<keyword evidence="6" id="KW-0067">ATP-binding</keyword>
<dbReference type="CDD" id="cd03250">
    <property type="entry name" value="ABCC_MRP_domain1"/>
    <property type="match status" value="1"/>
</dbReference>
<comment type="caution">
    <text evidence="13">The sequence shown here is derived from an EMBL/GenBank/DDBJ whole genome shotgun (WGS) entry which is preliminary data.</text>
</comment>
<feature type="compositionally biased region" description="Acidic residues" evidence="9">
    <location>
        <begin position="878"/>
        <end position="889"/>
    </location>
</feature>
<feature type="transmembrane region" description="Helical" evidence="10">
    <location>
        <begin position="961"/>
        <end position="984"/>
    </location>
</feature>
<keyword evidence="13" id="KW-0378">Hydrolase</keyword>
<dbReference type="PROSITE" id="PS50929">
    <property type="entry name" value="ABC_TM1F"/>
    <property type="match status" value="2"/>
</dbReference>
<evidence type="ECO:0000256" key="4">
    <source>
        <dbReference type="ARBA" id="ARBA00022737"/>
    </source>
</evidence>
<keyword evidence="4" id="KW-0677">Repeat</keyword>